<proteinExistence type="predicted"/>
<dbReference type="InterPro" id="IPR036412">
    <property type="entry name" value="HAD-like_sf"/>
</dbReference>
<dbReference type="InterPro" id="IPR023214">
    <property type="entry name" value="HAD_sf"/>
</dbReference>
<keyword evidence="3" id="KW-1185">Reference proteome</keyword>
<keyword evidence="1 2" id="KW-0378">Hydrolase</keyword>
<dbReference type="Proteomes" id="UP001485459">
    <property type="component" value="Chromosome"/>
</dbReference>
<sequence length="230" mass="26321">MTNITTIAFDADDTLWVNEPYFQETEQKCCALLEDYLPHHTVSQELFRTEMQNLPLYGYGVKAFMLCMIETILRVSNNTANPEILHKALEYGKELLAKPVELLEGVEDVLQALKGHYRLVVATKGDLLDQERKLLKSGLNHHFHHIEIMSDKGEKDYNKLLRHLDCQPENFLMVGNSLKSDVLPVLAIGGHAIHIPYHTTWAYEKIDHNVEHDNFRSVIAIPEILPLLLA</sequence>
<dbReference type="RefSeq" id="WP_341835024.1">
    <property type="nucleotide sequence ID" value="NZ_CP149822.1"/>
</dbReference>
<dbReference type="Pfam" id="PF00702">
    <property type="entry name" value="Hydrolase"/>
    <property type="match status" value="1"/>
</dbReference>
<dbReference type="SFLD" id="SFLDS00003">
    <property type="entry name" value="Haloacid_Dehalogenase"/>
    <property type="match status" value="1"/>
</dbReference>
<dbReference type="PANTHER" id="PTHR43316">
    <property type="entry name" value="HYDROLASE, HALOACID DELAHOGENASE-RELATED"/>
    <property type="match status" value="1"/>
</dbReference>
<accession>A0ABZ2YK27</accession>
<dbReference type="EMBL" id="CP149822">
    <property type="protein sequence ID" value="WZN40090.1"/>
    <property type="molecule type" value="Genomic_DNA"/>
</dbReference>
<dbReference type="InterPro" id="IPR023198">
    <property type="entry name" value="PGP-like_dom2"/>
</dbReference>
<protein>
    <submittedName>
        <fullName evidence="2">HAD family hydrolase</fullName>
    </submittedName>
</protein>
<organism evidence="2 3">
    <name type="scientific">Chitinophaga pollutisoli</name>
    <dbReference type="NCBI Taxonomy" id="3133966"/>
    <lineage>
        <taxon>Bacteria</taxon>
        <taxon>Pseudomonadati</taxon>
        <taxon>Bacteroidota</taxon>
        <taxon>Chitinophagia</taxon>
        <taxon>Chitinophagales</taxon>
        <taxon>Chitinophagaceae</taxon>
        <taxon>Chitinophaga</taxon>
    </lineage>
</organism>
<name>A0ABZ2YK27_9BACT</name>
<dbReference type="SFLD" id="SFLDG01129">
    <property type="entry name" value="C1.5:_HAD__Beta-PGM__Phosphata"/>
    <property type="match status" value="1"/>
</dbReference>
<evidence type="ECO:0000313" key="2">
    <source>
        <dbReference type="EMBL" id="WZN40090.1"/>
    </source>
</evidence>
<dbReference type="PANTHER" id="PTHR43316:SF8">
    <property type="entry name" value="HAD FAMILY HYDROLASE"/>
    <property type="match status" value="1"/>
</dbReference>
<evidence type="ECO:0000313" key="3">
    <source>
        <dbReference type="Proteomes" id="UP001485459"/>
    </source>
</evidence>
<dbReference type="Gene3D" id="1.10.150.240">
    <property type="entry name" value="Putative phosphatase, domain 2"/>
    <property type="match status" value="1"/>
</dbReference>
<dbReference type="SUPFAM" id="SSF56784">
    <property type="entry name" value="HAD-like"/>
    <property type="match status" value="1"/>
</dbReference>
<gene>
    <name evidence="2" type="ORF">WJU16_19150</name>
</gene>
<dbReference type="GO" id="GO:0016787">
    <property type="term" value="F:hydrolase activity"/>
    <property type="evidence" value="ECO:0007669"/>
    <property type="project" value="UniProtKB-KW"/>
</dbReference>
<dbReference type="InterPro" id="IPR051540">
    <property type="entry name" value="S-2-haloacid_dehalogenase"/>
</dbReference>
<evidence type="ECO:0000256" key="1">
    <source>
        <dbReference type="ARBA" id="ARBA00022801"/>
    </source>
</evidence>
<dbReference type="Gene3D" id="3.40.50.1000">
    <property type="entry name" value="HAD superfamily/HAD-like"/>
    <property type="match status" value="1"/>
</dbReference>
<reference evidence="3" key="1">
    <citation type="submission" date="2024-03" db="EMBL/GenBank/DDBJ databases">
        <title>Chitinophaga horti sp. nov., isolated from garden soil.</title>
        <authorList>
            <person name="Lee D.S."/>
            <person name="Han D.M."/>
            <person name="Baek J.H."/>
            <person name="Choi D.G."/>
            <person name="Jeon J.H."/>
            <person name="Jeon C.O."/>
        </authorList>
    </citation>
    <scope>NUCLEOTIDE SEQUENCE [LARGE SCALE GENOMIC DNA]</scope>
    <source>
        <strain evidence="3">GPA1</strain>
    </source>
</reference>